<dbReference type="EMBL" id="JABVXQ010000006">
    <property type="protein sequence ID" value="KAF6104167.1"/>
    <property type="molecule type" value="Genomic_DNA"/>
</dbReference>
<evidence type="ECO:0000256" key="1">
    <source>
        <dbReference type="SAM" id="MobiDB-lite"/>
    </source>
</evidence>
<feature type="region of interest" description="Disordered" evidence="1">
    <location>
        <begin position="1"/>
        <end position="137"/>
    </location>
</feature>
<evidence type="ECO:0000313" key="3">
    <source>
        <dbReference type="Proteomes" id="UP000664940"/>
    </source>
</evidence>
<accession>A0A834E7J4</accession>
<organism evidence="2 3">
    <name type="scientific">Phyllostomus discolor</name>
    <name type="common">pale spear-nosed bat</name>
    <dbReference type="NCBI Taxonomy" id="89673"/>
    <lineage>
        <taxon>Eukaryota</taxon>
        <taxon>Metazoa</taxon>
        <taxon>Chordata</taxon>
        <taxon>Craniata</taxon>
        <taxon>Vertebrata</taxon>
        <taxon>Euteleostomi</taxon>
        <taxon>Mammalia</taxon>
        <taxon>Eutheria</taxon>
        <taxon>Laurasiatheria</taxon>
        <taxon>Chiroptera</taxon>
        <taxon>Yangochiroptera</taxon>
        <taxon>Phyllostomidae</taxon>
        <taxon>Phyllostominae</taxon>
        <taxon>Phyllostomus</taxon>
    </lineage>
</organism>
<feature type="compositionally biased region" description="Low complexity" evidence="1">
    <location>
        <begin position="15"/>
        <end position="25"/>
    </location>
</feature>
<reference evidence="2 3" key="1">
    <citation type="journal article" date="2020" name="Nature">
        <title>Six reference-quality genomes reveal evolution of bat adaptations.</title>
        <authorList>
            <person name="Jebb D."/>
            <person name="Huang Z."/>
            <person name="Pippel M."/>
            <person name="Hughes G.M."/>
            <person name="Lavrichenko K."/>
            <person name="Devanna P."/>
            <person name="Winkler S."/>
            <person name="Jermiin L.S."/>
            <person name="Skirmuntt E.C."/>
            <person name="Katzourakis A."/>
            <person name="Burkitt-Gray L."/>
            <person name="Ray D.A."/>
            <person name="Sullivan K.A.M."/>
            <person name="Roscito J.G."/>
            <person name="Kirilenko B.M."/>
            <person name="Davalos L.M."/>
            <person name="Corthals A.P."/>
            <person name="Power M.L."/>
            <person name="Jones G."/>
            <person name="Ransome R.D."/>
            <person name="Dechmann D.K.N."/>
            <person name="Locatelli A.G."/>
            <person name="Puechmaille S.J."/>
            <person name="Fedrigo O."/>
            <person name="Jarvis E.D."/>
            <person name="Hiller M."/>
            <person name="Vernes S.C."/>
            <person name="Myers E.W."/>
            <person name="Teeling E.C."/>
        </authorList>
    </citation>
    <scope>NUCLEOTIDE SEQUENCE [LARGE SCALE GENOMIC DNA]</scope>
    <source>
        <strain evidence="2">Bat1K_MPI-CBG_1</strain>
    </source>
</reference>
<comment type="caution">
    <text evidence="2">The sequence shown here is derived from an EMBL/GenBank/DDBJ whole genome shotgun (WGS) entry which is preliminary data.</text>
</comment>
<sequence length="137" mass="13505">MSMAPYPPQCRSSVAAAAAAAAAAATESSIPAGATWNSRASRGARRSRGSAAPPADDAPHARPLPDGVSPRPPPTLQNPARATAQRPAPPPPPSSSATIIITSPAAPLTLTLPKATKPPSALPPLVGPQACPAHLGG</sequence>
<dbReference type="AlphaFoldDB" id="A0A834E7J4"/>
<feature type="compositionally biased region" description="Low complexity" evidence="1">
    <location>
        <begin position="95"/>
        <end position="107"/>
    </location>
</feature>
<evidence type="ECO:0000313" key="2">
    <source>
        <dbReference type="EMBL" id="KAF6104167.1"/>
    </source>
</evidence>
<gene>
    <name evidence="2" type="ORF">HJG60_011185</name>
</gene>
<protein>
    <submittedName>
        <fullName evidence="2">Uncharacterized protein</fullName>
    </submittedName>
</protein>
<dbReference type="Proteomes" id="UP000664940">
    <property type="component" value="Unassembled WGS sequence"/>
</dbReference>
<name>A0A834E7J4_9CHIR</name>
<proteinExistence type="predicted"/>